<comment type="catalytic activity">
    <reaction evidence="1 6">
        <text>Hydrolysis of terminal, non-reducing alpha-D-galactose residues in alpha-D-galactosides, including galactose oligosaccharides, galactomannans and galactolipids.</text>
        <dbReference type="EC" id="3.2.1.22"/>
    </reaction>
</comment>
<dbReference type="GO" id="GO:0004557">
    <property type="term" value="F:alpha-galactosidase activity"/>
    <property type="evidence" value="ECO:0007669"/>
    <property type="project" value="UniProtKB-UniRule"/>
</dbReference>
<evidence type="ECO:0000313" key="10">
    <source>
        <dbReference type="EMBL" id="GFO52869.1"/>
    </source>
</evidence>
<evidence type="ECO:0000256" key="5">
    <source>
        <dbReference type="ARBA" id="ARBA00023295"/>
    </source>
</evidence>
<gene>
    <name evidence="10" type="ORF">ikelab_21440</name>
</gene>
<evidence type="ECO:0000256" key="7">
    <source>
        <dbReference type="PIRSR" id="PIRSR005536-1"/>
    </source>
</evidence>
<dbReference type="FunFam" id="3.20.20.70:FF:000118">
    <property type="entry name" value="Alpha-galactosidase"/>
    <property type="match status" value="1"/>
</dbReference>
<evidence type="ECO:0000256" key="6">
    <source>
        <dbReference type="PIRNR" id="PIRNR005536"/>
    </source>
</evidence>
<dbReference type="Gene3D" id="2.70.98.60">
    <property type="entry name" value="alpha-galactosidase from lactobacil brevis"/>
    <property type="match status" value="1"/>
</dbReference>
<dbReference type="RefSeq" id="WP_176490794.1">
    <property type="nucleotide sequence ID" value="NZ_BLXU01000019.1"/>
</dbReference>
<dbReference type="InterPro" id="IPR002252">
    <property type="entry name" value="Glyco_hydro_36"/>
</dbReference>
<feature type="domain" description="Glycosyl hydrolase family 36 C-terminal" evidence="8">
    <location>
        <begin position="647"/>
        <end position="721"/>
    </location>
</feature>
<dbReference type="InterPro" id="IPR000111">
    <property type="entry name" value="Glyco_hydro_27/36_CS"/>
</dbReference>
<dbReference type="InterPro" id="IPR038417">
    <property type="entry name" value="Alpga-gal_N_sf"/>
</dbReference>
<dbReference type="InterPro" id="IPR031704">
    <property type="entry name" value="Glyco_hydro_36_N"/>
</dbReference>
<dbReference type="InterPro" id="IPR013785">
    <property type="entry name" value="Aldolase_TIM"/>
</dbReference>
<dbReference type="Proteomes" id="UP000504756">
    <property type="component" value="Unassembled WGS sequence"/>
</dbReference>
<evidence type="ECO:0000256" key="3">
    <source>
        <dbReference type="ARBA" id="ARBA00012755"/>
    </source>
</evidence>
<dbReference type="Pfam" id="PF16874">
    <property type="entry name" value="Glyco_hydro_36C"/>
    <property type="match status" value="1"/>
</dbReference>
<dbReference type="EMBL" id="BLXU01000019">
    <property type="protein sequence ID" value="GFO52869.1"/>
    <property type="molecule type" value="Genomic_DNA"/>
</dbReference>
<feature type="active site" description="Nucleophile" evidence="7">
    <location>
        <position position="475"/>
    </location>
</feature>
<evidence type="ECO:0000256" key="4">
    <source>
        <dbReference type="ARBA" id="ARBA00022801"/>
    </source>
</evidence>
<dbReference type="SUPFAM" id="SSF51445">
    <property type="entry name" value="(Trans)glycosidases"/>
    <property type="match status" value="1"/>
</dbReference>
<dbReference type="PIRSF" id="PIRSF005536">
    <property type="entry name" value="Agal"/>
    <property type="match status" value="1"/>
</dbReference>
<dbReference type="InterPro" id="IPR017853">
    <property type="entry name" value="GH"/>
</dbReference>
<proteinExistence type="inferred from homology"/>
<sequence length="725" mass="82435">MAIKFDKQTFQLHTKNTTYQLQIDTHGRLMHLHYGKKIEDTDLSYMLDEGIDRSYNINPYEVAFESNYFLNALPQEYPTLGYGDFRTPAIILKNADGTTALDLHYKEHELVEGKYELPGLPATFGEAESLKITLEDTASGIEVDLLYAVFVDKDIITRATIVRNVGYETITLKKVQSLSMDFLYGEFDLIHFQGHHVAERLYERTPIGHHLQHIGSNRGISSHQHNPGFILANPGTIENFGDCYGFNLVYSGNFNANIEKSETDSTRVTLGLGDDTFSWKLEAGQSFTAPEAVLSYSANGFAQLSQNFHKMVKENLSRSKFTNTKRPVLINNWEATYFDFTGEKLVEIANAAKAIGVDMLVMDDGWFGNRFDDNRALGDWFVNEEKLGGSLKGLVEKINALDMKFGIWFEPEMVSEESKLFKAHPDWAYRIPGRNPSMGRKQLLLDLSKTEVQDYLYETISAVLDSTNIEYVKWDMNRAITHWFNGELPTDQLGELQHRYMLGLYRLFDKVTSRFPNILFEGCAGGGGRFDLGMLYYQPQIWTSDNTDAINRLKIQYGTSFFYPISSMGSHVSVTPNHQTGRSTPLDTRFHVAMSGTFGYELDLTKMSTKEKEDSSRYTALYKQYQQLIFSGDYYRLTSPFDTKQITAWQITAQDQSESLLTVVATDVIGNSPNIYLKLQGLDEQADYEINGKTYSGSALMNVGFKAMQQYTGNFPSAQFYIKRK</sequence>
<dbReference type="Gene3D" id="3.20.20.70">
    <property type="entry name" value="Aldolase class I"/>
    <property type="match status" value="1"/>
</dbReference>
<comment type="caution">
    <text evidence="10">The sequence shown here is derived from an EMBL/GenBank/DDBJ whole genome shotgun (WGS) entry which is preliminary data.</text>
</comment>
<dbReference type="PROSITE" id="PS00512">
    <property type="entry name" value="ALPHA_GALACTOSIDASE"/>
    <property type="match status" value="1"/>
</dbReference>
<dbReference type="InterPro" id="IPR013780">
    <property type="entry name" value="Glyco_hydro_b"/>
</dbReference>
<dbReference type="EC" id="3.2.1.22" evidence="3 6"/>
<dbReference type="AlphaFoldDB" id="A0A6L2ZXP2"/>
<keyword evidence="4 6" id="KW-0378">Hydrolase</keyword>
<name>A0A6L2ZXP2_9LACT</name>
<reference evidence="10 11" key="1">
    <citation type="submission" date="2020-06" db="EMBL/GenBank/DDBJ databases">
        <title>Draft genome sequence of Lactic acid bacteria from Okinawan-style tofu.</title>
        <authorList>
            <person name="Takara I."/>
            <person name="Ikematsu S."/>
        </authorList>
    </citation>
    <scope>NUCLEOTIDE SEQUENCE [LARGE SCALE GENOMIC DNA]</scope>
    <source>
        <strain evidence="11">lg38</strain>
    </source>
</reference>
<dbReference type="PANTHER" id="PTHR43053">
    <property type="entry name" value="GLYCOSIDASE FAMILY 31"/>
    <property type="match status" value="1"/>
</dbReference>
<dbReference type="InterPro" id="IPR050985">
    <property type="entry name" value="Alpha-glycosidase_related"/>
</dbReference>
<dbReference type="PRINTS" id="PR00743">
    <property type="entry name" value="GLHYDRLASE36"/>
</dbReference>
<evidence type="ECO:0000259" key="8">
    <source>
        <dbReference type="Pfam" id="PF16874"/>
    </source>
</evidence>
<feature type="active site" description="Proton donor" evidence="7">
    <location>
        <position position="545"/>
    </location>
</feature>
<dbReference type="GO" id="GO:0016052">
    <property type="term" value="P:carbohydrate catabolic process"/>
    <property type="evidence" value="ECO:0007669"/>
    <property type="project" value="InterPro"/>
</dbReference>
<accession>A0A6L2ZXP2</accession>
<dbReference type="Pfam" id="PF02065">
    <property type="entry name" value="Melibiase"/>
    <property type="match status" value="1"/>
</dbReference>
<keyword evidence="5 6" id="KW-0326">Glycosidase</keyword>
<dbReference type="InterPro" id="IPR031705">
    <property type="entry name" value="Glyco_hydro_36_C"/>
</dbReference>
<evidence type="ECO:0000256" key="1">
    <source>
        <dbReference type="ARBA" id="ARBA00001255"/>
    </source>
</evidence>
<organism evidence="10 11">
    <name type="scientific">Lactococcus garvieae</name>
    <dbReference type="NCBI Taxonomy" id="1363"/>
    <lineage>
        <taxon>Bacteria</taxon>
        <taxon>Bacillati</taxon>
        <taxon>Bacillota</taxon>
        <taxon>Bacilli</taxon>
        <taxon>Lactobacillales</taxon>
        <taxon>Streptococcaceae</taxon>
        <taxon>Lactococcus</taxon>
    </lineage>
</organism>
<comment type="similarity">
    <text evidence="2">Belongs to the glycosyl hydrolase 36 family.</text>
</comment>
<dbReference type="CDD" id="cd14791">
    <property type="entry name" value="GH36"/>
    <property type="match status" value="1"/>
</dbReference>
<feature type="domain" description="Glycosyl hydrolase family 36 N-terminal" evidence="9">
    <location>
        <begin position="27"/>
        <end position="282"/>
    </location>
</feature>
<dbReference type="Pfam" id="PF16875">
    <property type="entry name" value="Glyco_hydro_36N"/>
    <property type="match status" value="1"/>
</dbReference>
<evidence type="ECO:0000313" key="11">
    <source>
        <dbReference type="Proteomes" id="UP000504756"/>
    </source>
</evidence>
<protein>
    <recommendedName>
        <fullName evidence="3 6">Alpha-galactosidase</fullName>
        <ecNumber evidence="3 6">3.2.1.22</ecNumber>
    </recommendedName>
</protein>
<evidence type="ECO:0000259" key="9">
    <source>
        <dbReference type="Pfam" id="PF16875"/>
    </source>
</evidence>
<dbReference type="PANTHER" id="PTHR43053:SF3">
    <property type="entry name" value="ALPHA-GALACTOSIDASE C-RELATED"/>
    <property type="match status" value="1"/>
</dbReference>
<dbReference type="Gene3D" id="2.60.40.1180">
    <property type="entry name" value="Golgi alpha-mannosidase II"/>
    <property type="match status" value="1"/>
</dbReference>
<evidence type="ECO:0000256" key="2">
    <source>
        <dbReference type="ARBA" id="ARBA00006202"/>
    </source>
</evidence>